<feature type="domain" description="Transketolase-like pyrimidine-binding" evidence="6">
    <location>
        <begin position="593"/>
        <end position="796"/>
    </location>
</feature>
<dbReference type="Pfam" id="PF02779">
    <property type="entry name" value="Transket_pyr"/>
    <property type="match status" value="1"/>
</dbReference>
<keyword evidence="3" id="KW-0809">Transit peptide</keyword>
<sequence length="942" mass="104027">MRVSSLSVCSNFLAYNILKRNCMLHRFSVAGMHSLTYGNIPVKHPKFKVAESVVADRAENSNAYRLVEAYRKYGYLRADVNPLLPTPAILSQSELDPSQYGISSSSSDCSSGVLAGASEEQSSGAMTIHKLIEDLQRCYCGNLAVEFMHLPSEREREWFAAAMEGGSLFQPPSQQEKLKICELLLESQVWDQFLATKFPSVKRYGGEGAEALVPYYYYTFQELAQAGVSNVLMGMAHRGRLNLLAGVLQLSPQLLFRKMRGKSEFNEQFIFDGDALSHLTSNVKLKYSDGRHITVEVLANPSHLEAVNPVVQGRTRAVQRSLSVGHYAVSPRCDDTSCDTPLTGQAAGASRAPVCMQVHGDAAVRGQGIVQETLALTSVPHFDVGGSLHVIVNNQIGFTTEAEGLSSDVALMARIPIIRANGDNPESVAAAARLAVRYQQQFRRDVFVDVLCWRRHGHNELDNPRITNPVMYAVVDAKRSVPDSYAATLVSDGVITEEQVAAISSTCYERLATAYKGIGTYMPEASMTMSQWRGLQQPPPATVQVWDTGVDADTLKFVAAKSVQTPDSFDLHPHLKKTHVGARLAKLQTSGAIDWATAEAMAFGSLLLQGFGVRLCGQDVGRGTFAHRHCAMVDQTTEERYLPLNDLVEGQKAFLEVANSILSEEAVMGFEYGMSINCKDTLHLWEAQFGDFFNGAQIMIDTFFSSGENKWLYQSGMVLLLPHGYDGAGPEHSSCRIERFLSLCESSDDRADGSDVNMSVATPTTPAQYFHLLRQQMVRPYRKPLVVVAPKVMLRMSAATSDVTDMEPGKHFCTVIDDSTVTSPSEVRRVVLVSGKHYYTLHAERNKRSLKDTAIVRVESLCPFPAHELNMIIKKYSNANKIVWAQEEPRNQGTWPFMFPRFLNICGSKVYYAGRPAMAAPAVGIPERHHAEVLQLMDQTFA</sequence>
<name>A0A2P2I2R9_9CRUS</name>
<accession>A0A2P2I2R9</accession>
<dbReference type="Gene3D" id="3.40.50.11610">
    <property type="entry name" value="Multifunctional 2-oxoglutarate metabolism enzyme, C-terminal domain"/>
    <property type="match status" value="1"/>
</dbReference>
<dbReference type="SUPFAM" id="SSF52518">
    <property type="entry name" value="Thiamin diphosphate-binding fold (THDP-binding)"/>
    <property type="match status" value="2"/>
</dbReference>
<reference evidence="8" key="1">
    <citation type="submission" date="2017-11" db="EMBL/GenBank/DDBJ databases">
        <title>The sensing device of the deep-sea amphipod.</title>
        <authorList>
            <person name="Kobayashi H."/>
            <person name="Nagahama T."/>
            <person name="Arai W."/>
            <person name="Sasagawa Y."/>
            <person name="Umeda M."/>
            <person name="Hayashi T."/>
            <person name="Nikaido I."/>
            <person name="Watanabe H."/>
            <person name="Oguri K."/>
            <person name="Kitazato H."/>
            <person name="Fujioka K."/>
            <person name="Kido Y."/>
            <person name="Takami H."/>
        </authorList>
    </citation>
    <scope>NUCLEOTIDE SEQUENCE</scope>
    <source>
        <tissue evidence="8">Whole body</tissue>
    </source>
</reference>
<dbReference type="PANTHER" id="PTHR23152:SF4">
    <property type="entry name" value="2-OXOADIPATE DEHYDROGENASE COMPLEX COMPONENT E1"/>
    <property type="match status" value="1"/>
</dbReference>
<keyword evidence="4" id="KW-0560">Oxidoreductase</keyword>
<dbReference type="Gene3D" id="3.40.50.970">
    <property type="match status" value="1"/>
</dbReference>
<evidence type="ECO:0000256" key="4">
    <source>
        <dbReference type="ARBA" id="ARBA00023002"/>
    </source>
</evidence>
<dbReference type="InterPro" id="IPR042179">
    <property type="entry name" value="KGD_C_sf"/>
</dbReference>
<evidence type="ECO:0000256" key="2">
    <source>
        <dbReference type="ARBA" id="ARBA00006936"/>
    </source>
</evidence>
<dbReference type="PANTHER" id="PTHR23152">
    <property type="entry name" value="2-OXOGLUTARATE DEHYDROGENASE"/>
    <property type="match status" value="1"/>
</dbReference>
<dbReference type="InterPro" id="IPR005475">
    <property type="entry name" value="Transketolase-like_Pyr-bd"/>
</dbReference>
<dbReference type="Gene3D" id="1.10.287.1150">
    <property type="entry name" value="TPP helical domain"/>
    <property type="match status" value="1"/>
</dbReference>
<dbReference type="EMBL" id="IACT01002914">
    <property type="protein sequence ID" value="LAC22170.1"/>
    <property type="molecule type" value="mRNA"/>
</dbReference>
<dbReference type="InterPro" id="IPR001017">
    <property type="entry name" value="DH_E1"/>
</dbReference>
<dbReference type="SMART" id="SM00861">
    <property type="entry name" value="Transket_pyr"/>
    <property type="match status" value="1"/>
</dbReference>
<dbReference type="AlphaFoldDB" id="A0A2P2I2R9"/>
<evidence type="ECO:0000313" key="7">
    <source>
        <dbReference type="EMBL" id="LAB68325.1"/>
    </source>
</evidence>
<evidence type="ECO:0000256" key="3">
    <source>
        <dbReference type="ARBA" id="ARBA00022946"/>
    </source>
</evidence>
<reference evidence="7" key="2">
    <citation type="journal article" date="2018" name="Biosci. Biotechnol. Biochem.">
        <title>Polysaccharide hydrolase of the hadal zone amphipods Hirondellea gigas.</title>
        <authorList>
            <person name="Kobayashi H."/>
            <person name="Nagahama T."/>
            <person name="Arai W."/>
            <person name="Sasagawa Y."/>
            <person name="Umeda M."/>
            <person name="Hayashi T."/>
            <person name="Nikaido I."/>
            <person name="Watanabe H."/>
            <person name="Oguri K."/>
            <person name="Kitazato H."/>
            <person name="Fujioka K."/>
            <person name="Kido Y."/>
            <person name="Takami H."/>
        </authorList>
    </citation>
    <scope>NUCLEOTIDE SEQUENCE</scope>
    <source>
        <tissue evidence="7">Whole body</tissue>
    </source>
</reference>
<organism evidence="7">
    <name type="scientific">Hirondellea gigas</name>
    <dbReference type="NCBI Taxonomy" id="1518452"/>
    <lineage>
        <taxon>Eukaryota</taxon>
        <taxon>Metazoa</taxon>
        <taxon>Ecdysozoa</taxon>
        <taxon>Arthropoda</taxon>
        <taxon>Crustacea</taxon>
        <taxon>Multicrustacea</taxon>
        <taxon>Malacostraca</taxon>
        <taxon>Eumalacostraca</taxon>
        <taxon>Peracarida</taxon>
        <taxon>Amphipoda</taxon>
        <taxon>Amphilochidea</taxon>
        <taxon>Lysianassida</taxon>
        <taxon>Lysianassidira</taxon>
        <taxon>Lysianassoidea</taxon>
        <taxon>Lysianassidae</taxon>
        <taxon>Hirondellea</taxon>
    </lineage>
</organism>
<evidence type="ECO:0000256" key="5">
    <source>
        <dbReference type="ARBA" id="ARBA00023052"/>
    </source>
</evidence>
<comment type="similarity">
    <text evidence="2">Belongs to the alpha-ketoglutarate dehydrogenase family.</text>
</comment>
<evidence type="ECO:0000256" key="1">
    <source>
        <dbReference type="ARBA" id="ARBA00001964"/>
    </source>
</evidence>
<dbReference type="NCBIfam" id="TIGR00239">
    <property type="entry name" value="2oxo_dh_E1"/>
    <property type="match status" value="1"/>
</dbReference>
<dbReference type="InterPro" id="IPR029061">
    <property type="entry name" value="THDP-binding"/>
</dbReference>
<protein>
    <submittedName>
        <fullName evidence="7 8">2-oxoglutarate dehydrogenase E1 component DHKTD1</fullName>
    </submittedName>
</protein>
<comment type="cofactor">
    <cofactor evidence="1">
        <name>thiamine diphosphate</name>
        <dbReference type="ChEBI" id="CHEBI:58937"/>
    </cofactor>
</comment>
<dbReference type="InterPro" id="IPR031717">
    <property type="entry name" value="ODO-1/KGD_C"/>
</dbReference>
<dbReference type="GO" id="GO:0016624">
    <property type="term" value="F:oxidoreductase activity, acting on the aldehyde or oxo group of donors, disulfide as acceptor"/>
    <property type="evidence" value="ECO:0007669"/>
    <property type="project" value="InterPro"/>
</dbReference>
<evidence type="ECO:0000259" key="6">
    <source>
        <dbReference type="SMART" id="SM00861"/>
    </source>
</evidence>
<dbReference type="InterPro" id="IPR011603">
    <property type="entry name" value="2oxoglutarate_DH_E1"/>
</dbReference>
<dbReference type="NCBIfam" id="NF006914">
    <property type="entry name" value="PRK09404.1"/>
    <property type="match status" value="1"/>
</dbReference>
<keyword evidence="5" id="KW-0786">Thiamine pyrophosphate</keyword>
<dbReference type="Gene3D" id="3.40.50.12470">
    <property type="match status" value="1"/>
</dbReference>
<dbReference type="Pfam" id="PF16870">
    <property type="entry name" value="OxoGdeHyase_C"/>
    <property type="match status" value="1"/>
</dbReference>
<dbReference type="GO" id="GO:0030976">
    <property type="term" value="F:thiamine pyrophosphate binding"/>
    <property type="evidence" value="ECO:0007669"/>
    <property type="project" value="InterPro"/>
</dbReference>
<proteinExistence type="evidence at transcript level"/>
<evidence type="ECO:0000313" key="8">
    <source>
        <dbReference type="EMBL" id="LAC22170.1"/>
    </source>
</evidence>
<dbReference type="EMBL" id="IACF01002680">
    <property type="protein sequence ID" value="LAB68325.1"/>
    <property type="molecule type" value="mRNA"/>
</dbReference>
<dbReference type="Pfam" id="PF00676">
    <property type="entry name" value="E1_dh"/>
    <property type="match status" value="1"/>
</dbReference>
<dbReference type="PIRSF" id="PIRSF000157">
    <property type="entry name" value="Oxoglu_dh_E1"/>
    <property type="match status" value="1"/>
</dbReference>